<evidence type="ECO:0000256" key="1">
    <source>
        <dbReference type="ARBA" id="ARBA00006987"/>
    </source>
</evidence>
<dbReference type="InterPro" id="IPR042100">
    <property type="entry name" value="Bug_dom1"/>
</dbReference>
<evidence type="ECO:0000256" key="2">
    <source>
        <dbReference type="SAM" id="SignalP"/>
    </source>
</evidence>
<dbReference type="SUPFAM" id="SSF53850">
    <property type="entry name" value="Periplasmic binding protein-like II"/>
    <property type="match status" value="1"/>
</dbReference>
<dbReference type="InterPro" id="IPR006311">
    <property type="entry name" value="TAT_signal"/>
</dbReference>
<sequence length="337" mass="35297">MALHTSPSRFLRRNALALLAAMTAAGAAGTAWAADDASSYPNRPIRLVIPFTPGGSTDILGRTIGEQLNKAWGQPVVAENVPGAGGSIGADRVAKATPDGYTLLMGHIGTLAVTPSLYSKLPYDPIKSFAAVAWVARVPNVLVVHPSVPAKTLKELVAYAKANPEKLTYGSGGNGSAAHIATEYLKLQSGTQMQHVPYKGTAPAVTDLVAGHIKVMFTGVPAVNAQIKAGQLRPIAVSSPKRVKMLPDVPTVAESGYPGFEADQWYGVVAPAATPKEVIAKLNKQINQSLSSAEIETKLSSEGAEATPNPPEVFAKLISDEIARWKPVIEKGGVKID</sequence>
<dbReference type="Gene3D" id="3.40.190.150">
    <property type="entry name" value="Bordetella uptake gene, domain 1"/>
    <property type="match status" value="1"/>
</dbReference>
<gene>
    <name evidence="3" type="ORF">PIGHUM_02879</name>
</gene>
<dbReference type="PROSITE" id="PS51318">
    <property type="entry name" value="TAT"/>
    <property type="match status" value="1"/>
</dbReference>
<dbReference type="AlphaFoldDB" id="A0A3P4B427"/>
<dbReference type="PIRSF" id="PIRSF017082">
    <property type="entry name" value="YflP"/>
    <property type="match status" value="1"/>
</dbReference>
<dbReference type="Pfam" id="PF03401">
    <property type="entry name" value="TctC"/>
    <property type="match status" value="1"/>
</dbReference>
<keyword evidence="3" id="KW-0675">Receptor</keyword>
<dbReference type="OrthoDB" id="8678477at2"/>
<evidence type="ECO:0000313" key="4">
    <source>
        <dbReference type="Proteomes" id="UP000277294"/>
    </source>
</evidence>
<reference evidence="3 4" key="1">
    <citation type="submission" date="2018-10" db="EMBL/GenBank/DDBJ databases">
        <authorList>
            <person name="Criscuolo A."/>
        </authorList>
    </citation>
    <scope>NUCLEOTIDE SEQUENCE [LARGE SCALE GENOMIC DNA]</scope>
    <source>
        <strain evidence="3">DnA1</strain>
    </source>
</reference>
<protein>
    <submittedName>
        <fullName evidence="3">Tripartite tricarboxylate transporter family receptor</fullName>
    </submittedName>
</protein>
<organism evidence="3 4">
    <name type="scientific">Pigmentiphaga humi</name>
    <dbReference type="NCBI Taxonomy" id="2478468"/>
    <lineage>
        <taxon>Bacteria</taxon>
        <taxon>Pseudomonadati</taxon>
        <taxon>Pseudomonadota</taxon>
        <taxon>Betaproteobacteria</taxon>
        <taxon>Burkholderiales</taxon>
        <taxon>Alcaligenaceae</taxon>
        <taxon>Pigmentiphaga</taxon>
    </lineage>
</organism>
<dbReference type="CDD" id="cd13578">
    <property type="entry name" value="PBP2_Bug27"/>
    <property type="match status" value="1"/>
</dbReference>
<comment type="similarity">
    <text evidence="1">Belongs to the UPF0065 (bug) family.</text>
</comment>
<dbReference type="RefSeq" id="WP_124080270.1">
    <property type="nucleotide sequence ID" value="NZ_UWPJ01000023.1"/>
</dbReference>
<dbReference type="EMBL" id="UWPJ01000023">
    <property type="protein sequence ID" value="VCU70802.1"/>
    <property type="molecule type" value="Genomic_DNA"/>
</dbReference>
<proteinExistence type="inferred from homology"/>
<dbReference type="PANTHER" id="PTHR42928:SF5">
    <property type="entry name" value="BLR1237 PROTEIN"/>
    <property type="match status" value="1"/>
</dbReference>
<name>A0A3P4B427_9BURK</name>
<keyword evidence="2" id="KW-0732">Signal</keyword>
<dbReference type="InterPro" id="IPR005064">
    <property type="entry name" value="BUG"/>
</dbReference>
<evidence type="ECO:0000313" key="3">
    <source>
        <dbReference type="EMBL" id="VCU70802.1"/>
    </source>
</evidence>
<dbReference type="Gene3D" id="3.40.190.10">
    <property type="entry name" value="Periplasmic binding protein-like II"/>
    <property type="match status" value="1"/>
</dbReference>
<accession>A0A3P4B427</accession>
<dbReference type="PANTHER" id="PTHR42928">
    <property type="entry name" value="TRICARBOXYLATE-BINDING PROTEIN"/>
    <property type="match status" value="1"/>
</dbReference>
<dbReference type="Proteomes" id="UP000277294">
    <property type="component" value="Unassembled WGS sequence"/>
</dbReference>
<feature type="signal peptide" evidence="2">
    <location>
        <begin position="1"/>
        <end position="33"/>
    </location>
</feature>
<feature type="chain" id="PRO_5018314202" evidence="2">
    <location>
        <begin position="34"/>
        <end position="337"/>
    </location>
</feature>
<keyword evidence="4" id="KW-1185">Reference proteome</keyword>